<name>A0A4R4FG05_9FIRM</name>
<evidence type="ECO:0000313" key="3">
    <source>
        <dbReference type="EMBL" id="TDA22632.1"/>
    </source>
</evidence>
<comment type="caution">
    <text evidence="3">The sequence shown here is derived from an EMBL/GenBank/DDBJ whole genome shotgun (WGS) entry which is preliminary data.</text>
</comment>
<keyword evidence="1" id="KW-0812">Transmembrane</keyword>
<keyword evidence="1" id="KW-0472">Membrane</keyword>
<dbReference type="EMBL" id="SMMX01000003">
    <property type="protein sequence ID" value="TDA22632.1"/>
    <property type="molecule type" value="Genomic_DNA"/>
</dbReference>
<reference evidence="3 4" key="1">
    <citation type="journal article" date="2016" name="Nat. Microbiol.">
        <title>The Mouse Intestinal Bacterial Collection (miBC) provides host-specific insight into cultured diversity and functional potential of the gut microbiota.</title>
        <authorList>
            <person name="Lagkouvardos I."/>
            <person name="Pukall R."/>
            <person name="Abt B."/>
            <person name="Foesel B.U."/>
            <person name="Meier-Kolthoff J.P."/>
            <person name="Kumar N."/>
            <person name="Bresciani A."/>
            <person name="Martinez I."/>
            <person name="Just S."/>
            <person name="Ziegler C."/>
            <person name="Brugiroux S."/>
            <person name="Garzetti D."/>
            <person name="Wenning M."/>
            <person name="Bui T.P."/>
            <person name="Wang J."/>
            <person name="Hugenholtz F."/>
            <person name="Plugge C.M."/>
            <person name="Peterson D.A."/>
            <person name="Hornef M.W."/>
            <person name="Baines J.F."/>
            <person name="Smidt H."/>
            <person name="Walter J."/>
            <person name="Kristiansen K."/>
            <person name="Nielsen H.B."/>
            <person name="Haller D."/>
            <person name="Overmann J."/>
            <person name="Stecher B."/>
            <person name="Clavel T."/>
        </authorList>
    </citation>
    <scope>NUCLEOTIDE SEQUENCE [LARGE SCALE GENOMIC DNA]</scope>
    <source>
        <strain evidence="3 4">DSM 28560</strain>
    </source>
</reference>
<keyword evidence="4" id="KW-1185">Reference proteome</keyword>
<feature type="domain" description="Stage V sporulation protein AA" evidence="2">
    <location>
        <begin position="6"/>
        <end position="96"/>
    </location>
</feature>
<proteinExistence type="predicted"/>
<dbReference type="AlphaFoldDB" id="A0A4R4FG05"/>
<feature type="transmembrane region" description="Helical" evidence="1">
    <location>
        <begin position="150"/>
        <end position="170"/>
    </location>
</feature>
<dbReference type="InterPro" id="IPR021997">
    <property type="entry name" value="SporV_AA"/>
</dbReference>
<keyword evidence="1" id="KW-1133">Transmembrane helix</keyword>
<sequence>MAANSETVYIKADRNVEVTKPDVTLGDVLTMECSNPSVVPKLNTLKLLKFHHTDKKNQNRVAVSILKVIEIIHEQFPNMDIQNLGEQDFIVTYEQQQTAGGLVHALKASCVIVITFIGAAFSIMAFNNDVDTVKLFSQIYKLVTGQKSSGFTILELTYCIGLIIGILIFFNHFGKKKFTVDPTPMEVEMRLYENDIQTTLIETYSRKGKEQDVGNTNPSGTHRT</sequence>
<dbReference type="InterPro" id="IPR038548">
    <property type="entry name" value="SporV_AA_N_sf"/>
</dbReference>
<gene>
    <name evidence="3" type="ORF">E1963_04275</name>
</gene>
<evidence type="ECO:0000256" key="1">
    <source>
        <dbReference type="SAM" id="Phobius"/>
    </source>
</evidence>
<organism evidence="3 4">
    <name type="scientific">Extibacter muris</name>
    <dbReference type="NCBI Taxonomy" id="1796622"/>
    <lineage>
        <taxon>Bacteria</taxon>
        <taxon>Bacillati</taxon>
        <taxon>Bacillota</taxon>
        <taxon>Clostridia</taxon>
        <taxon>Lachnospirales</taxon>
        <taxon>Lachnospiraceae</taxon>
        <taxon>Extibacter</taxon>
    </lineage>
</organism>
<accession>A0A4R4FG05</accession>
<feature type="transmembrane region" description="Helical" evidence="1">
    <location>
        <begin position="105"/>
        <end position="126"/>
    </location>
</feature>
<dbReference type="Pfam" id="PF12164">
    <property type="entry name" value="SporV_AA"/>
    <property type="match status" value="1"/>
</dbReference>
<protein>
    <submittedName>
        <fullName evidence="3">Stage V sporulation protein AA</fullName>
    </submittedName>
</protein>
<evidence type="ECO:0000313" key="4">
    <source>
        <dbReference type="Proteomes" id="UP000295710"/>
    </source>
</evidence>
<dbReference type="RefSeq" id="WP_132275667.1">
    <property type="nucleotide sequence ID" value="NZ_JAOBST010000020.1"/>
</dbReference>
<evidence type="ECO:0000259" key="2">
    <source>
        <dbReference type="Pfam" id="PF12164"/>
    </source>
</evidence>
<dbReference type="Gene3D" id="2.60.480.10">
    <property type="entry name" value="eubacterium ventriosum atcc domain"/>
    <property type="match status" value="1"/>
</dbReference>
<dbReference type="Proteomes" id="UP000295710">
    <property type="component" value="Unassembled WGS sequence"/>
</dbReference>